<evidence type="ECO:0000256" key="1">
    <source>
        <dbReference type="ARBA" id="ARBA00004651"/>
    </source>
</evidence>
<evidence type="ECO:0000259" key="8">
    <source>
        <dbReference type="Pfam" id="PF09335"/>
    </source>
</evidence>
<feature type="transmembrane region" description="Helical" evidence="7">
    <location>
        <begin position="21"/>
        <end position="46"/>
    </location>
</feature>
<keyword evidence="5 7" id="KW-1133">Transmembrane helix</keyword>
<dbReference type="GO" id="GO:0005886">
    <property type="term" value="C:plasma membrane"/>
    <property type="evidence" value="ECO:0007669"/>
    <property type="project" value="UniProtKB-SubCell"/>
</dbReference>
<dbReference type="Pfam" id="PF09335">
    <property type="entry name" value="VTT_dom"/>
    <property type="match status" value="1"/>
</dbReference>
<comment type="subcellular location">
    <subcellularLocation>
        <location evidence="1 7">Cell membrane</location>
        <topology evidence="1 7">Multi-pass membrane protein</topology>
    </subcellularLocation>
</comment>
<dbReference type="PANTHER" id="PTHR30353">
    <property type="entry name" value="INNER MEMBRANE PROTEIN DEDA-RELATED"/>
    <property type="match status" value="1"/>
</dbReference>
<dbReference type="AlphaFoldDB" id="A0AAJ2YYS2"/>
<comment type="similarity">
    <text evidence="2 7">Belongs to the DedA family.</text>
</comment>
<feature type="transmembrane region" description="Helical" evidence="7">
    <location>
        <begin position="154"/>
        <end position="176"/>
    </location>
</feature>
<evidence type="ECO:0000256" key="3">
    <source>
        <dbReference type="ARBA" id="ARBA00022475"/>
    </source>
</evidence>
<name>A0AAJ2YYS2_WEICO</name>
<sequence length="221" mass="24537">MMHIIDLFLHLDVHLNNLVNAWGIWSYVALFAVIFIETGSVIFPFLPGDSLLFAAGSISALHGSILNHWVLMIMFWIAAVSGDSLNFFLGRTVGLKLVKHPLLGRFIKDEHLAEANDFFVKHGKMAVILGRFLPIIRTLVPFTAAISGFKYKNFLMLEVIAATIWVVVAVEAGYYFGGIPFVSEHFSLVIIGILVVTALPAIISAVRQSIISKKQKQMNQQ</sequence>
<evidence type="ECO:0000313" key="9">
    <source>
        <dbReference type="EMBL" id="NBA12589.1"/>
    </source>
</evidence>
<feature type="transmembrane region" description="Helical" evidence="7">
    <location>
        <begin position="188"/>
        <end position="206"/>
    </location>
</feature>
<dbReference type="EMBL" id="JAAAMQ010000044">
    <property type="protein sequence ID" value="NBA12589.1"/>
    <property type="molecule type" value="Genomic_DNA"/>
</dbReference>
<keyword evidence="6 7" id="KW-0472">Membrane</keyword>
<evidence type="ECO:0000256" key="7">
    <source>
        <dbReference type="RuleBase" id="RU367016"/>
    </source>
</evidence>
<organism evidence="9 10">
    <name type="scientific">Weissella confusa</name>
    <name type="common">Lactobacillus confusus</name>
    <dbReference type="NCBI Taxonomy" id="1583"/>
    <lineage>
        <taxon>Bacteria</taxon>
        <taxon>Bacillati</taxon>
        <taxon>Bacillota</taxon>
        <taxon>Bacilli</taxon>
        <taxon>Lactobacillales</taxon>
        <taxon>Lactobacillaceae</taxon>
        <taxon>Weissella</taxon>
    </lineage>
</organism>
<evidence type="ECO:0000256" key="5">
    <source>
        <dbReference type="ARBA" id="ARBA00022989"/>
    </source>
</evidence>
<evidence type="ECO:0000256" key="2">
    <source>
        <dbReference type="ARBA" id="ARBA00010792"/>
    </source>
</evidence>
<feature type="domain" description="VTT" evidence="8">
    <location>
        <begin position="47"/>
        <end position="174"/>
    </location>
</feature>
<reference evidence="9" key="1">
    <citation type="submission" date="2020-01" db="EMBL/GenBank/DDBJ databases">
        <title>First Reported Case and Whole Genome of Weissella confusa in an Equid.</title>
        <authorList>
            <person name="Little S.V."/>
            <person name="Lawhon S.D."/>
        </authorList>
    </citation>
    <scope>NUCLEOTIDE SEQUENCE</scope>
    <source>
        <strain evidence="9">718955</strain>
    </source>
</reference>
<dbReference type="Proteomes" id="UP000719917">
    <property type="component" value="Unassembled WGS sequence"/>
</dbReference>
<dbReference type="InterPro" id="IPR032816">
    <property type="entry name" value="VTT_dom"/>
</dbReference>
<feature type="transmembrane region" description="Helical" evidence="7">
    <location>
        <begin position="66"/>
        <end position="89"/>
    </location>
</feature>
<evidence type="ECO:0000256" key="6">
    <source>
        <dbReference type="ARBA" id="ARBA00023136"/>
    </source>
</evidence>
<dbReference type="InterPro" id="IPR032818">
    <property type="entry name" value="DedA-like"/>
</dbReference>
<keyword evidence="3 7" id="KW-1003">Cell membrane</keyword>
<accession>A0AAJ2YYS2</accession>
<gene>
    <name evidence="9" type="ORF">GTU77_10425</name>
</gene>
<dbReference type="RefSeq" id="WP_135797376.1">
    <property type="nucleotide sequence ID" value="NZ_CP027565.1"/>
</dbReference>
<dbReference type="PANTHER" id="PTHR30353:SF0">
    <property type="entry name" value="TRANSMEMBRANE PROTEIN"/>
    <property type="match status" value="1"/>
</dbReference>
<keyword evidence="4 7" id="KW-0812">Transmembrane</keyword>
<comment type="caution">
    <text evidence="9">The sequence shown here is derived from an EMBL/GenBank/DDBJ whole genome shotgun (WGS) entry which is preliminary data.</text>
</comment>
<evidence type="ECO:0000256" key="4">
    <source>
        <dbReference type="ARBA" id="ARBA00022692"/>
    </source>
</evidence>
<proteinExistence type="inferred from homology"/>
<protein>
    <submittedName>
        <fullName evidence="9">Cytochrome O ubiquinol oxidase</fullName>
    </submittedName>
</protein>
<evidence type="ECO:0000313" key="10">
    <source>
        <dbReference type="Proteomes" id="UP000719917"/>
    </source>
</evidence>